<dbReference type="PANTHER" id="PTHR11271">
    <property type="entry name" value="GUANINE DEAMINASE"/>
    <property type="match status" value="1"/>
</dbReference>
<evidence type="ECO:0000313" key="8">
    <source>
        <dbReference type="Proteomes" id="UP001345827"/>
    </source>
</evidence>
<feature type="signal peptide" evidence="5">
    <location>
        <begin position="1"/>
        <end position="16"/>
    </location>
</feature>
<organism evidence="7 8">
    <name type="scientific">Vermiconidia calcicola</name>
    <dbReference type="NCBI Taxonomy" id="1690605"/>
    <lineage>
        <taxon>Eukaryota</taxon>
        <taxon>Fungi</taxon>
        <taxon>Dikarya</taxon>
        <taxon>Ascomycota</taxon>
        <taxon>Pezizomycotina</taxon>
        <taxon>Dothideomycetes</taxon>
        <taxon>Dothideomycetidae</taxon>
        <taxon>Mycosphaerellales</taxon>
        <taxon>Extremaceae</taxon>
        <taxon>Vermiconidia</taxon>
    </lineage>
</organism>
<dbReference type="GO" id="GO:0046098">
    <property type="term" value="P:guanine metabolic process"/>
    <property type="evidence" value="ECO:0007669"/>
    <property type="project" value="TreeGrafter"/>
</dbReference>
<dbReference type="Proteomes" id="UP001345827">
    <property type="component" value="Unassembled WGS sequence"/>
</dbReference>
<dbReference type="Gene3D" id="3.20.20.140">
    <property type="entry name" value="Metal-dependent hydrolases"/>
    <property type="match status" value="1"/>
</dbReference>
<dbReference type="InterPro" id="IPR051607">
    <property type="entry name" value="Metallo-dep_hydrolases"/>
</dbReference>
<dbReference type="InterPro" id="IPR011059">
    <property type="entry name" value="Metal-dep_hydrolase_composite"/>
</dbReference>
<evidence type="ECO:0000259" key="6">
    <source>
        <dbReference type="Pfam" id="PF01979"/>
    </source>
</evidence>
<gene>
    <name evidence="7" type="ORF">LTR25_000354</name>
</gene>
<keyword evidence="8" id="KW-1185">Reference proteome</keyword>
<protein>
    <recommendedName>
        <fullName evidence="6">Amidohydrolase-related domain-containing protein</fullName>
    </recommendedName>
</protein>
<dbReference type="InterPro" id="IPR032466">
    <property type="entry name" value="Metal_Hydrolase"/>
</dbReference>
<reference evidence="7 8" key="1">
    <citation type="submission" date="2023-06" db="EMBL/GenBank/DDBJ databases">
        <title>Black Yeasts Isolated from many extreme environments.</title>
        <authorList>
            <person name="Coleine C."/>
            <person name="Stajich J.E."/>
            <person name="Selbmann L."/>
        </authorList>
    </citation>
    <scope>NUCLEOTIDE SEQUENCE [LARGE SCALE GENOMIC DNA]</scope>
    <source>
        <strain evidence="7 8">CCFEE 5887</strain>
    </source>
</reference>
<dbReference type="SUPFAM" id="SSF51556">
    <property type="entry name" value="Metallo-dependent hydrolases"/>
    <property type="match status" value="1"/>
</dbReference>
<proteinExistence type="predicted"/>
<dbReference type="AlphaFoldDB" id="A0AAV9QNS9"/>
<keyword evidence="2" id="KW-0479">Metal-binding</keyword>
<comment type="caution">
    <text evidence="7">The sequence shown here is derived from an EMBL/GenBank/DDBJ whole genome shotgun (WGS) entry which is preliminary data.</text>
</comment>
<dbReference type="GO" id="GO:0005829">
    <property type="term" value="C:cytosol"/>
    <property type="evidence" value="ECO:0007669"/>
    <property type="project" value="TreeGrafter"/>
</dbReference>
<keyword evidence="3" id="KW-0378">Hydrolase</keyword>
<dbReference type="Gene3D" id="2.30.40.10">
    <property type="entry name" value="Urease, subunit C, domain 1"/>
    <property type="match status" value="1"/>
</dbReference>
<evidence type="ECO:0000256" key="2">
    <source>
        <dbReference type="ARBA" id="ARBA00022723"/>
    </source>
</evidence>
<dbReference type="InterPro" id="IPR006680">
    <property type="entry name" value="Amidohydro-rel"/>
</dbReference>
<feature type="chain" id="PRO_5043508127" description="Amidohydrolase-related domain-containing protein" evidence="5">
    <location>
        <begin position="17"/>
        <end position="770"/>
    </location>
</feature>
<evidence type="ECO:0000256" key="5">
    <source>
        <dbReference type="SAM" id="SignalP"/>
    </source>
</evidence>
<evidence type="ECO:0000313" key="7">
    <source>
        <dbReference type="EMBL" id="KAK5545347.1"/>
    </source>
</evidence>
<comment type="cofactor">
    <cofactor evidence="1">
        <name>Zn(2+)</name>
        <dbReference type="ChEBI" id="CHEBI:29105"/>
    </cofactor>
</comment>
<evidence type="ECO:0000256" key="4">
    <source>
        <dbReference type="ARBA" id="ARBA00022833"/>
    </source>
</evidence>
<keyword evidence="5" id="KW-0732">Signal</keyword>
<name>A0AAV9QNS9_9PEZI</name>
<accession>A0AAV9QNS9</accession>
<evidence type="ECO:0000256" key="1">
    <source>
        <dbReference type="ARBA" id="ARBA00001947"/>
    </source>
</evidence>
<dbReference type="GO" id="GO:0008892">
    <property type="term" value="F:guanine deaminase activity"/>
    <property type="evidence" value="ECO:0007669"/>
    <property type="project" value="TreeGrafter"/>
</dbReference>
<sequence length="770" mass="83347">MLFLTTVVLLAAAATALPGHPEASSWSAWPSASGSNGTSNDTTQQVFFGRFISAPSPSELSIQTGAVLVTSSDGRGTIEAAVWDVQDVQSAISQLGVSNEVPVVYAADDGFFFPGFIDAHIHAPQYPNLGLFEGTLLDWLEKYTFPMESSLSTTESPMYANATTPPDPYARAVEVYTGVIKTTLAYGTTTASYYATIDVETTNLLAQLAYSMGQRAYVGRTCQDNQEYNPSYYKDESTEDAINKTWASIKYIQNLDPSGELVAPIITPRFAPSCTNESLTELGKIANQTGLRLQMHMDENVREVALVAEMYPQSKSYAGVYDDHGLLTNRSILGHAVHMTDEEMDLVAARDAKVAHCPASNSALGSGLAQVRKMMSKGIVVGLGTDTAGGYSPSILETVRQAFLVGRTLSYLDNDNRSLDVPTTLALYLGTVGGAKVVSMDGKLGGFGVGMLWDVQEIVLDKTGSVDIFGWETWSERGLGGWETCVAKELNGSSVLLLPPLSLGRYSLFGKNNEQPGHIPTVSDSPSSDLVCGTTPALALPHTQNHTHNYNHAHINHTQHNSTTNSKPYHHTHPTLHPRDTNTDADPVSQLLLIAPSSLSCTGAPYPDECTTSTPALVQTIVASFQRYNVTTPAEQAALLSWMAYESADFRYNRNHFPSPGRPGQGTRAMLMPNFVGEFAATLPELQSQLMQTGGNDPVKVLDLVQDDHYSFAAAGWFYSSKCSTQQKEALRTGNGSQESWEEFVTACVGTTVDQGRQEYWERACLALKV</sequence>
<dbReference type="EMBL" id="JAXLQG010000001">
    <property type="protein sequence ID" value="KAK5545347.1"/>
    <property type="molecule type" value="Genomic_DNA"/>
</dbReference>
<dbReference type="GO" id="GO:0008270">
    <property type="term" value="F:zinc ion binding"/>
    <property type="evidence" value="ECO:0007669"/>
    <property type="project" value="TreeGrafter"/>
</dbReference>
<keyword evidence="4" id="KW-0862">Zinc</keyword>
<evidence type="ECO:0000256" key="3">
    <source>
        <dbReference type="ARBA" id="ARBA00022801"/>
    </source>
</evidence>
<dbReference type="PANTHER" id="PTHR11271:SF6">
    <property type="entry name" value="GUANINE DEAMINASE"/>
    <property type="match status" value="1"/>
</dbReference>
<dbReference type="Pfam" id="PF01979">
    <property type="entry name" value="Amidohydro_1"/>
    <property type="match status" value="1"/>
</dbReference>
<feature type="domain" description="Amidohydrolase-related" evidence="6">
    <location>
        <begin position="113"/>
        <end position="455"/>
    </location>
</feature>